<dbReference type="NCBIfam" id="NF033788">
    <property type="entry name" value="HTH_metalloreg"/>
    <property type="match status" value="1"/>
</dbReference>
<dbReference type="SUPFAM" id="SSF46785">
    <property type="entry name" value="Winged helix' DNA-binding domain"/>
    <property type="match status" value="1"/>
</dbReference>
<dbReference type="GO" id="GO:0003677">
    <property type="term" value="F:DNA binding"/>
    <property type="evidence" value="ECO:0007669"/>
    <property type="project" value="UniProtKB-KW"/>
</dbReference>
<keyword evidence="3" id="KW-0804">Transcription</keyword>
<dbReference type="InterPro" id="IPR036388">
    <property type="entry name" value="WH-like_DNA-bd_sf"/>
</dbReference>
<dbReference type="HOGENOM" id="CLU_097806_7_3_0"/>
<name>A0A081BZE9_VECG1</name>
<dbReference type="GO" id="GO:0003700">
    <property type="term" value="F:DNA-binding transcription factor activity"/>
    <property type="evidence" value="ECO:0007669"/>
    <property type="project" value="InterPro"/>
</dbReference>
<evidence type="ECO:0000313" key="6">
    <source>
        <dbReference type="Proteomes" id="UP000030661"/>
    </source>
</evidence>
<evidence type="ECO:0000256" key="2">
    <source>
        <dbReference type="ARBA" id="ARBA00023125"/>
    </source>
</evidence>
<dbReference type="InterPro" id="IPR036390">
    <property type="entry name" value="WH_DNA-bd_sf"/>
</dbReference>
<dbReference type="AlphaFoldDB" id="A0A081BZE9"/>
<feature type="domain" description="HTH arsR-type" evidence="4">
    <location>
        <begin position="29"/>
        <end position="123"/>
    </location>
</feature>
<evidence type="ECO:0000313" key="5">
    <source>
        <dbReference type="EMBL" id="GAK57704.1"/>
    </source>
</evidence>
<organism evidence="5">
    <name type="scientific">Vecturithrix granuli</name>
    <dbReference type="NCBI Taxonomy" id="1499967"/>
    <lineage>
        <taxon>Bacteria</taxon>
        <taxon>Candidatus Moduliflexota</taxon>
        <taxon>Candidatus Vecturitrichia</taxon>
        <taxon>Candidatus Vecturitrichales</taxon>
        <taxon>Candidatus Vecturitrichaceae</taxon>
        <taxon>Candidatus Vecturithrix</taxon>
    </lineage>
</organism>
<keyword evidence="6" id="KW-1185">Reference proteome</keyword>
<dbReference type="InterPro" id="IPR051011">
    <property type="entry name" value="Metal_resp_trans_reg"/>
</dbReference>
<proteinExistence type="predicted"/>
<dbReference type="PRINTS" id="PR00778">
    <property type="entry name" value="HTHARSR"/>
</dbReference>
<keyword evidence="1" id="KW-0805">Transcription regulation</keyword>
<dbReference type="SMART" id="SM00418">
    <property type="entry name" value="HTH_ARSR"/>
    <property type="match status" value="1"/>
</dbReference>
<dbReference type="InterPro" id="IPR011991">
    <property type="entry name" value="ArsR-like_HTH"/>
</dbReference>
<protein>
    <submittedName>
        <fullName evidence="5">Regulatory protein, ArsR</fullName>
    </submittedName>
</protein>
<dbReference type="STRING" id="1499967.U27_04671"/>
<dbReference type="Gene3D" id="1.10.10.10">
    <property type="entry name" value="Winged helix-like DNA-binding domain superfamily/Winged helix DNA-binding domain"/>
    <property type="match status" value="1"/>
</dbReference>
<dbReference type="InterPro" id="IPR001845">
    <property type="entry name" value="HTH_ArsR_DNA-bd_dom"/>
</dbReference>
<sequence>MEKKRRAITPETREVIHHDVFMQVMEKMPKDEVLYDLADFFKVFGDSTRIKILYALYSSEMCVQDLAEVLKMNQSAISHQLRILKQSGLVKYRKQGKYMFYSLDDEHVSQIIAQGVAHLSEKV</sequence>
<gene>
    <name evidence="5" type="ORF">U27_04671</name>
</gene>
<dbReference type="CDD" id="cd00090">
    <property type="entry name" value="HTH_ARSR"/>
    <property type="match status" value="1"/>
</dbReference>
<accession>A0A081BZE9</accession>
<dbReference type="eggNOG" id="COG0640">
    <property type="taxonomic scope" value="Bacteria"/>
</dbReference>
<dbReference type="PROSITE" id="PS50987">
    <property type="entry name" value="HTH_ARSR_2"/>
    <property type="match status" value="1"/>
</dbReference>
<keyword evidence="2" id="KW-0238">DNA-binding</keyword>
<dbReference type="Proteomes" id="UP000030661">
    <property type="component" value="Unassembled WGS sequence"/>
</dbReference>
<dbReference type="PANTHER" id="PTHR43132:SF6">
    <property type="entry name" value="HTH-TYPE TRANSCRIPTIONAL REPRESSOR CZRA"/>
    <property type="match status" value="1"/>
</dbReference>
<dbReference type="PANTHER" id="PTHR43132">
    <property type="entry name" value="ARSENICAL RESISTANCE OPERON REPRESSOR ARSR-RELATED"/>
    <property type="match status" value="1"/>
</dbReference>
<evidence type="ECO:0000259" key="4">
    <source>
        <dbReference type="PROSITE" id="PS50987"/>
    </source>
</evidence>
<evidence type="ECO:0000256" key="3">
    <source>
        <dbReference type="ARBA" id="ARBA00023163"/>
    </source>
</evidence>
<dbReference type="EMBL" id="DF820466">
    <property type="protein sequence ID" value="GAK57704.1"/>
    <property type="molecule type" value="Genomic_DNA"/>
</dbReference>
<reference evidence="5" key="1">
    <citation type="journal article" date="2015" name="PeerJ">
        <title>First genomic representation of candidate bacterial phylum KSB3 points to enhanced environmental sensing as a trigger of wastewater bulking.</title>
        <authorList>
            <person name="Sekiguchi Y."/>
            <person name="Ohashi A."/>
            <person name="Parks D.H."/>
            <person name="Yamauchi T."/>
            <person name="Tyson G.W."/>
            <person name="Hugenholtz P."/>
        </authorList>
    </citation>
    <scope>NUCLEOTIDE SEQUENCE [LARGE SCALE GENOMIC DNA]</scope>
</reference>
<dbReference type="Pfam" id="PF01022">
    <property type="entry name" value="HTH_5"/>
    <property type="match status" value="1"/>
</dbReference>
<evidence type="ECO:0000256" key="1">
    <source>
        <dbReference type="ARBA" id="ARBA00023015"/>
    </source>
</evidence>